<dbReference type="SMART" id="SM00382">
    <property type="entry name" value="AAA"/>
    <property type="match status" value="1"/>
</dbReference>
<dbReference type="EMBL" id="RBTD01000272">
    <property type="protein sequence ID" value="RMT18848.1"/>
    <property type="molecule type" value="Genomic_DNA"/>
</dbReference>
<dbReference type="Proteomes" id="UP000276194">
    <property type="component" value="Unassembled WGS sequence"/>
</dbReference>
<feature type="region of interest" description="Disordered" evidence="1">
    <location>
        <begin position="1"/>
        <end position="22"/>
    </location>
</feature>
<feature type="domain" description="AAA+ ATPase" evidence="2">
    <location>
        <begin position="230"/>
        <end position="483"/>
    </location>
</feature>
<dbReference type="PANTHER" id="PTHR43581:SF2">
    <property type="entry name" value="EXCINUCLEASE ATPASE SUBUNIT"/>
    <property type="match status" value="1"/>
</dbReference>
<evidence type="ECO:0000259" key="2">
    <source>
        <dbReference type="SMART" id="SM00382"/>
    </source>
</evidence>
<gene>
    <name evidence="3" type="ORF">ALP52_04610</name>
</gene>
<dbReference type="GO" id="GO:0016887">
    <property type="term" value="F:ATP hydrolysis activity"/>
    <property type="evidence" value="ECO:0007669"/>
    <property type="project" value="InterPro"/>
</dbReference>
<evidence type="ECO:0000313" key="3">
    <source>
        <dbReference type="EMBL" id="RMT18848.1"/>
    </source>
</evidence>
<sequence length="561" mass="62679">MSLGNRGNMVSSNGKQSSTGENPITVFFGTRKSLMTSQPLNSVLITASKDDWNDFGFRTRIDVSVQLSDGLGYSTAGFIGFTSSAKDEADGVDRLKILVEDTDGLEHVTDEHRFFTMLPSMEAYRMIVRTLGLIRSRQVLKAMRDVVVHSEFKSTANWLDTALQTDIFLKSFIRNADSYFAYKNAGSILRGLAHEQFGSISGVFAIDFLLPGRQNPHELTFQFDHDADLPKRIAVIIGKNGVGKSQTLGRIVRAALDGDHALNDGSPNSRVLVNRILAFAPTNEAGSVFPTDRRRRPRVWYRRFTLNRSGSKRKDGGVADQVVQVARSQEHIGELSRWKIFLRSLVAIDNWEQISLPVREAGVEPISLGRLRHGGEQYIIEKLAAIDLRREPIRLIAGVSYPLSSGEISFVRFAAQASLCVENGSLLLLDEPETHLHPNFISQFVSLLDNLLKLTGSAAIIATHSAYFVREVFQDQVSVLRTDEDGFVRVERPALRTFGADVGAISYFVFGEDEPSRLAAAVEERLLERFSSWDELYRRYKDELSLEVLGTLREAMERGNE</sequence>
<comment type="caution">
    <text evidence="3">The sequence shown here is derived from an EMBL/GenBank/DDBJ whole genome shotgun (WGS) entry which is preliminary data.</text>
</comment>
<dbReference type="PANTHER" id="PTHR43581">
    <property type="entry name" value="ATP/GTP PHOSPHATASE"/>
    <property type="match status" value="1"/>
</dbReference>
<dbReference type="AlphaFoldDB" id="A0A3M5J692"/>
<organism evidence="3 4">
    <name type="scientific">Pseudomonas amygdali pv. mori</name>
    <dbReference type="NCBI Taxonomy" id="34065"/>
    <lineage>
        <taxon>Bacteria</taxon>
        <taxon>Pseudomonadati</taxon>
        <taxon>Pseudomonadota</taxon>
        <taxon>Gammaproteobacteria</taxon>
        <taxon>Pseudomonadales</taxon>
        <taxon>Pseudomonadaceae</taxon>
        <taxon>Pseudomonas</taxon>
        <taxon>Pseudomonas amygdali</taxon>
    </lineage>
</organism>
<feature type="compositionally biased region" description="Polar residues" evidence="1">
    <location>
        <begin position="8"/>
        <end position="22"/>
    </location>
</feature>
<dbReference type="Pfam" id="PF13304">
    <property type="entry name" value="AAA_21"/>
    <property type="match status" value="1"/>
</dbReference>
<protein>
    <submittedName>
        <fullName evidence="3">Putative phage-related protein</fullName>
    </submittedName>
</protein>
<dbReference type="CDD" id="cd00267">
    <property type="entry name" value="ABC_ATPase"/>
    <property type="match status" value="1"/>
</dbReference>
<reference evidence="3 4" key="1">
    <citation type="submission" date="2018-08" db="EMBL/GenBank/DDBJ databases">
        <title>Recombination of ecologically and evolutionarily significant loci maintains genetic cohesion in the Pseudomonas syringae species complex.</title>
        <authorList>
            <person name="Dillon M."/>
            <person name="Thakur S."/>
            <person name="Almeida R.N.D."/>
            <person name="Weir B.S."/>
            <person name="Guttman D.S."/>
        </authorList>
    </citation>
    <scope>NUCLEOTIDE SEQUENCE [LARGE SCALE GENOMIC DNA]</scope>
    <source>
        <strain evidence="3 4">ICMP 6941</strain>
    </source>
</reference>
<dbReference type="InterPro" id="IPR051396">
    <property type="entry name" value="Bact_Antivir_Def_Nuclease"/>
</dbReference>
<dbReference type="InterPro" id="IPR027417">
    <property type="entry name" value="P-loop_NTPase"/>
</dbReference>
<dbReference type="InterPro" id="IPR003593">
    <property type="entry name" value="AAA+_ATPase"/>
</dbReference>
<accession>A0A3M5J692</accession>
<evidence type="ECO:0000313" key="4">
    <source>
        <dbReference type="Proteomes" id="UP000276194"/>
    </source>
</evidence>
<evidence type="ECO:0000256" key="1">
    <source>
        <dbReference type="SAM" id="MobiDB-lite"/>
    </source>
</evidence>
<dbReference type="GO" id="GO:0005524">
    <property type="term" value="F:ATP binding"/>
    <property type="evidence" value="ECO:0007669"/>
    <property type="project" value="InterPro"/>
</dbReference>
<dbReference type="Gene3D" id="3.40.50.300">
    <property type="entry name" value="P-loop containing nucleotide triphosphate hydrolases"/>
    <property type="match status" value="1"/>
</dbReference>
<dbReference type="SUPFAM" id="SSF52540">
    <property type="entry name" value="P-loop containing nucleoside triphosphate hydrolases"/>
    <property type="match status" value="1"/>
</dbReference>
<dbReference type="InterPro" id="IPR003959">
    <property type="entry name" value="ATPase_AAA_core"/>
</dbReference>
<dbReference type="RefSeq" id="WP_122322433.1">
    <property type="nucleotide sequence ID" value="NZ_RBTD01000272.1"/>
</dbReference>
<proteinExistence type="predicted"/>
<name>A0A3M5J692_PSEA0</name>